<keyword evidence="3" id="KW-1185">Reference proteome</keyword>
<evidence type="ECO:0000256" key="1">
    <source>
        <dbReference type="SAM" id="MobiDB-lite"/>
    </source>
</evidence>
<dbReference type="Proteomes" id="UP000630718">
    <property type="component" value="Unassembled WGS sequence"/>
</dbReference>
<evidence type="ECO:0000313" key="3">
    <source>
        <dbReference type="Proteomes" id="UP000630718"/>
    </source>
</evidence>
<dbReference type="EMBL" id="BNBI01000023">
    <property type="protein sequence ID" value="GHF33682.1"/>
    <property type="molecule type" value="Genomic_DNA"/>
</dbReference>
<accession>A0A919AZ25</accession>
<dbReference type="AlphaFoldDB" id="A0A919AZ25"/>
<feature type="compositionally biased region" description="Basic and acidic residues" evidence="1">
    <location>
        <begin position="1"/>
        <end position="10"/>
    </location>
</feature>
<proteinExistence type="predicted"/>
<reference evidence="2" key="1">
    <citation type="journal article" date="2014" name="Int. J. Syst. Evol. Microbiol.">
        <title>Complete genome sequence of Corynebacterium casei LMG S-19264T (=DSM 44701T), isolated from a smear-ripened cheese.</title>
        <authorList>
            <consortium name="US DOE Joint Genome Institute (JGI-PGF)"/>
            <person name="Walter F."/>
            <person name="Albersmeier A."/>
            <person name="Kalinowski J."/>
            <person name="Ruckert C."/>
        </authorList>
    </citation>
    <scope>NUCLEOTIDE SEQUENCE</scope>
    <source>
        <strain evidence="2">JCM 4477</strain>
    </source>
</reference>
<organism evidence="2 3">
    <name type="scientific">Streptomyces fumanus</name>
    <dbReference type="NCBI Taxonomy" id="67302"/>
    <lineage>
        <taxon>Bacteria</taxon>
        <taxon>Bacillati</taxon>
        <taxon>Actinomycetota</taxon>
        <taxon>Actinomycetes</taxon>
        <taxon>Kitasatosporales</taxon>
        <taxon>Streptomycetaceae</taxon>
        <taxon>Streptomyces</taxon>
    </lineage>
</organism>
<reference evidence="2" key="2">
    <citation type="submission" date="2020-09" db="EMBL/GenBank/DDBJ databases">
        <authorList>
            <person name="Sun Q."/>
            <person name="Ohkuma M."/>
        </authorList>
    </citation>
    <scope>NUCLEOTIDE SEQUENCE</scope>
    <source>
        <strain evidence="2">JCM 4477</strain>
    </source>
</reference>
<evidence type="ECO:0000313" key="2">
    <source>
        <dbReference type="EMBL" id="GHF33682.1"/>
    </source>
</evidence>
<name>A0A919AZ25_9ACTN</name>
<sequence>MGGDRTDRRGRPGPPARPGPARAGGGRLARRARPAPVGESPGSETPCPGLLPCLHDGPAPWLSLTAEEARHLAGLLLYQAAAVEPVPEAPAGRAA</sequence>
<feature type="region of interest" description="Disordered" evidence="1">
    <location>
        <begin position="1"/>
        <end position="50"/>
    </location>
</feature>
<protein>
    <submittedName>
        <fullName evidence="2">Uncharacterized protein</fullName>
    </submittedName>
</protein>
<gene>
    <name evidence="2" type="ORF">GCM10018772_69140</name>
</gene>
<comment type="caution">
    <text evidence="2">The sequence shown here is derived from an EMBL/GenBank/DDBJ whole genome shotgun (WGS) entry which is preliminary data.</text>
</comment>